<sequence>LKLLDEPALQDGSEFRNLMNDSHHGNADDIKFTDVVKNNSNCCKVQRLVESAHEEYERWMRKDRLAQDTIKPKTPDSSSIIKFELPVYENLAAVTSDSNLSDINEKTDTLSADILGDYAVYVVNSDSL</sequence>
<feature type="non-terminal residue" evidence="1">
    <location>
        <position position="128"/>
    </location>
</feature>
<name>X1VLB6_9ZZZZ</name>
<dbReference type="AlphaFoldDB" id="X1VLB6"/>
<accession>X1VLB6</accession>
<feature type="non-terminal residue" evidence="1">
    <location>
        <position position="1"/>
    </location>
</feature>
<reference evidence="1" key="1">
    <citation type="journal article" date="2014" name="Front. Microbiol.">
        <title>High frequency of phylogenetically diverse reductive dehalogenase-homologous genes in deep subseafloor sedimentary metagenomes.</title>
        <authorList>
            <person name="Kawai M."/>
            <person name="Futagami T."/>
            <person name="Toyoda A."/>
            <person name="Takaki Y."/>
            <person name="Nishi S."/>
            <person name="Hori S."/>
            <person name="Arai W."/>
            <person name="Tsubouchi T."/>
            <person name="Morono Y."/>
            <person name="Uchiyama I."/>
            <person name="Ito T."/>
            <person name="Fujiyama A."/>
            <person name="Inagaki F."/>
            <person name="Takami H."/>
        </authorList>
    </citation>
    <scope>NUCLEOTIDE SEQUENCE</scope>
    <source>
        <strain evidence="1">Expedition CK06-06</strain>
    </source>
</reference>
<comment type="caution">
    <text evidence="1">The sequence shown here is derived from an EMBL/GenBank/DDBJ whole genome shotgun (WGS) entry which is preliminary data.</text>
</comment>
<evidence type="ECO:0000313" key="1">
    <source>
        <dbReference type="EMBL" id="GAJ16571.1"/>
    </source>
</evidence>
<proteinExistence type="predicted"/>
<protein>
    <submittedName>
        <fullName evidence="1">Uncharacterized protein</fullName>
    </submittedName>
</protein>
<dbReference type="EMBL" id="BARW01040143">
    <property type="protein sequence ID" value="GAJ16571.1"/>
    <property type="molecule type" value="Genomic_DNA"/>
</dbReference>
<organism evidence="1">
    <name type="scientific">marine sediment metagenome</name>
    <dbReference type="NCBI Taxonomy" id="412755"/>
    <lineage>
        <taxon>unclassified sequences</taxon>
        <taxon>metagenomes</taxon>
        <taxon>ecological metagenomes</taxon>
    </lineage>
</organism>
<gene>
    <name evidence="1" type="ORF">S12H4_60819</name>
</gene>